<keyword evidence="1" id="KW-0547">Nucleotide-binding</keyword>
<dbReference type="Pfam" id="PF13086">
    <property type="entry name" value="AAA_11"/>
    <property type="match status" value="1"/>
</dbReference>
<dbReference type="HOGENOM" id="CLU_001666_7_1_1"/>
<evidence type="ECO:0000256" key="2">
    <source>
        <dbReference type="SAM" id="MobiDB-lite"/>
    </source>
</evidence>
<feature type="compositionally biased region" description="Acidic residues" evidence="2">
    <location>
        <begin position="912"/>
        <end position="930"/>
    </location>
</feature>
<dbReference type="InterPro" id="IPR027417">
    <property type="entry name" value="P-loop_NTPase"/>
</dbReference>
<dbReference type="InterPro" id="IPR045055">
    <property type="entry name" value="DNA2/NAM7-like"/>
</dbReference>
<dbReference type="VEuPathDB" id="FungiDB:PV08_02339"/>
<evidence type="ECO:0000259" key="4">
    <source>
        <dbReference type="Pfam" id="PF13087"/>
    </source>
</evidence>
<dbReference type="CDD" id="cd18808">
    <property type="entry name" value="SF1_C_Upf1"/>
    <property type="match status" value="1"/>
</dbReference>
<evidence type="ECO:0000313" key="6">
    <source>
        <dbReference type="Proteomes" id="UP000053328"/>
    </source>
</evidence>
<dbReference type="Proteomes" id="UP000053328">
    <property type="component" value="Unassembled WGS sequence"/>
</dbReference>
<evidence type="ECO:0000313" key="5">
    <source>
        <dbReference type="EMBL" id="KIW18052.1"/>
    </source>
</evidence>
<keyword evidence="1" id="KW-0378">Hydrolase</keyword>
<keyword evidence="6" id="KW-1185">Reference proteome</keyword>
<feature type="region of interest" description="Disordered" evidence="2">
    <location>
        <begin position="900"/>
        <end position="936"/>
    </location>
</feature>
<keyword evidence="1" id="KW-0347">Helicase</keyword>
<dbReference type="AlphaFoldDB" id="A0A0D1ZZF0"/>
<gene>
    <name evidence="5" type="ORF">PV08_02339</name>
</gene>
<dbReference type="GO" id="GO:0005829">
    <property type="term" value="C:cytosol"/>
    <property type="evidence" value="ECO:0007669"/>
    <property type="project" value="TreeGrafter"/>
</dbReference>
<feature type="region of interest" description="Disordered" evidence="2">
    <location>
        <begin position="51"/>
        <end position="97"/>
    </location>
</feature>
<dbReference type="Pfam" id="PF13087">
    <property type="entry name" value="AAA_12"/>
    <property type="match status" value="1"/>
</dbReference>
<dbReference type="GeneID" id="27329422"/>
<dbReference type="OrthoDB" id="6513042at2759"/>
<dbReference type="InterPro" id="IPR041677">
    <property type="entry name" value="DNA2/NAM7_AAA_11"/>
</dbReference>
<feature type="domain" description="DNA2/NAM7 helicase-like C-terminal" evidence="4">
    <location>
        <begin position="631"/>
        <end position="828"/>
    </location>
</feature>
<dbReference type="STRING" id="91928.A0A0D1ZZF0"/>
<dbReference type="GO" id="GO:0035194">
    <property type="term" value="P:regulatory ncRNA-mediated post-transcriptional gene silencing"/>
    <property type="evidence" value="ECO:0007669"/>
    <property type="project" value="TreeGrafter"/>
</dbReference>
<protein>
    <submittedName>
        <fullName evidence="5">Uncharacterized protein</fullName>
    </submittedName>
</protein>
<dbReference type="InterPro" id="IPR041679">
    <property type="entry name" value="DNA2/NAM7-like_C"/>
</dbReference>
<keyword evidence="1" id="KW-0067">ATP-binding</keyword>
<organism evidence="5 6">
    <name type="scientific">Exophiala spinifera</name>
    <dbReference type="NCBI Taxonomy" id="91928"/>
    <lineage>
        <taxon>Eukaryota</taxon>
        <taxon>Fungi</taxon>
        <taxon>Dikarya</taxon>
        <taxon>Ascomycota</taxon>
        <taxon>Pezizomycotina</taxon>
        <taxon>Eurotiomycetes</taxon>
        <taxon>Chaetothyriomycetidae</taxon>
        <taxon>Chaetothyriales</taxon>
        <taxon>Herpotrichiellaceae</taxon>
        <taxon>Exophiala</taxon>
    </lineage>
</organism>
<dbReference type="GO" id="GO:0004386">
    <property type="term" value="F:helicase activity"/>
    <property type="evidence" value="ECO:0007669"/>
    <property type="project" value="InterPro"/>
</dbReference>
<evidence type="ECO:0000256" key="1">
    <source>
        <dbReference type="ARBA" id="ARBA00022806"/>
    </source>
</evidence>
<dbReference type="PANTHER" id="PTHR10887">
    <property type="entry name" value="DNA2/NAM7 HELICASE FAMILY"/>
    <property type="match status" value="1"/>
</dbReference>
<dbReference type="EMBL" id="KN847493">
    <property type="protein sequence ID" value="KIW18052.1"/>
    <property type="molecule type" value="Genomic_DNA"/>
</dbReference>
<proteinExistence type="predicted"/>
<dbReference type="Gene3D" id="3.40.50.300">
    <property type="entry name" value="P-loop containing nucleotide triphosphate hydrolases"/>
    <property type="match status" value="2"/>
</dbReference>
<dbReference type="RefSeq" id="XP_016238268.1">
    <property type="nucleotide sequence ID" value="XM_016376698.1"/>
</dbReference>
<evidence type="ECO:0000259" key="3">
    <source>
        <dbReference type="Pfam" id="PF13086"/>
    </source>
</evidence>
<dbReference type="InterPro" id="IPR047187">
    <property type="entry name" value="SF1_C_Upf1"/>
</dbReference>
<dbReference type="SUPFAM" id="SSF52540">
    <property type="entry name" value="P-loop containing nucleoside triphosphate hydrolases"/>
    <property type="match status" value="1"/>
</dbReference>
<accession>A0A0D1ZZF0</accession>
<name>A0A0D1ZZF0_9EURO</name>
<sequence length="936" mass="104036">MSRLPLNPPIILSNQQPGGWWPLQQFTRPQRPLPGYFEAPRKKNVITVNGDVVTPRNEGPRAPTLSEGPEATGSAPEFDKTSDGVSTEWAAQPSKDQPASKLNIYAPVHVPDWLLAINESVAVDVPCTTLCHFDAEEYAAAFGPDTHVQPRDEWSVPLGLPTPDRQTPVEPPHYQDRFIALLRDEFAALEQRLLYYSLYNHRIVMWDPHQLLFEVRVPGLREDSPRVDLGDIVLVRPITVSDPRVVFSQNKVWRDHMRKKGQCHPAFEGTEYRAVVWGLNRANEAVFLRIENGSKCPQTANLKFILQVPKTMSLVSAVQSIDAALGSSDTLRSMLFSQRSDACMQEKLSAASFGIDWRDACLNFEQQKAVAAVVADRYGTVPYLVSGPPGTGKTKTIVEIALQLVARKTSAVHPHLRICAPSDAAADTLALRLSLHLDRNQLFRLNSWTRSFAEVPDKLILYSHTDSNSLFSLPPFGRLMSYSIVVTTCRDANILIEARLTNKDLAQLAFNSMRAVSPSTVEGLTTPLLHWTALLLDEAAQATEPESLIPLSVVLPLWQLPKCQLVCPQFVLAGDEFQLGPRLESHAQKTGLEISLFQRLFNLPFYADHPLSITNGLQPLTRKKLPLPRPAFTNLTRNYRSHPAILSVPSSLFYFDNLIPEFTPSSATTTSWPGWRKPNWPVLFIQNSGPDEVDDILAGDGTGVGSLYNNDEIGIVLTQVQTLLNGIPNLKPEEVMVMSPFRAQVKRIRTALRKEGMAAVNVGPLEAFQGLESRIVMLCTTRTRRGPEGDEAKFVKMDQGRGLGVIDEPKRFNMAMTRAMEGFIVVGDPVTLVCTGDTSWRNLIAFCVRNGLVEGEFGEIEEQMEGWDVKEGRLERALRRKEVGVEEKGVVGLRGFVENGEEEGEMMLPESMEGDETEDGVASEMEEVLGDDYSTS</sequence>
<feature type="domain" description="DNA2/NAM7 helicase helicase" evidence="3">
    <location>
        <begin position="362"/>
        <end position="435"/>
    </location>
</feature>
<reference evidence="5 6" key="1">
    <citation type="submission" date="2015-01" db="EMBL/GenBank/DDBJ databases">
        <title>The Genome Sequence of Exophiala spinifera CBS89968.</title>
        <authorList>
            <consortium name="The Broad Institute Genomics Platform"/>
            <person name="Cuomo C."/>
            <person name="de Hoog S."/>
            <person name="Gorbushina A."/>
            <person name="Stielow B."/>
            <person name="Teixiera M."/>
            <person name="Abouelleil A."/>
            <person name="Chapman S.B."/>
            <person name="Priest M."/>
            <person name="Young S.K."/>
            <person name="Wortman J."/>
            <person name="Nusbaum C."/>
            <person name="Birren B."/>
        </authorList>
    </citation>
    <scope>NUCLEOTIDE SEQUENCE [LARGE SCALE GENOMIC DNA]</scope>
    <source>
        <strain evidence="5 6">CBS 89968</strain>
    </source>
</reference>
<dbReference type="PANTHER" id="PTHR10887:SF322">
    <property type="entry name" value="HELICASE MOV-10"/>
    <property type="match status" value="1"/>
</dbReference>